<accession>A0A392W4I0</accession>
<dbReference type="Proteomes" id="UP000265520">
    <property type="component" value="Unassembled WGS sequence"/>
</dbReference>
<evidence type="ECO:0000313" key="2">
    <source>
        <dbReference type="Proteomes" id="UP000265520"/>
    </source>
</evidence>
<reference evidence="1 2" key="1">
    <citation type="journal article" date="2018" name="Front. Plant Sci.">
        <title>Red Clover (Trifolium pratense) and Zigzag Clover (T. medium) - A Picture of Genomic Similarities and Differences.</title>
        <authorList>
            <person name="Dluhosova J."/>
            <person name="Istvanek J."/>
            <person name="Nedelnik J."/>
            <person name="Repkova J."/>
        </authorList>
    </citation>
    <scope>NUCLEOTIDE SEQUENCE [LARGE SCALE GENOMIC DNA]</scope>
    <source>
        <strain evidence="2">cv. 10/8</strain>
        <tissue evidence="1">Leaf</tissue>
    </source>
</reference>
<proteinExistence type="predicted"/>
<comment type="caution">
    <text evidence="1">The sequence shown here is derived from an EMBL/GenBank/DDBJ whole genome shotgun (WGS) entry which is preliminary data.</text>
</comment>
<organism evidence="1 2">
    <name type="scientific">Trifolium medium</name>
    <dbReference type="NCBI Taxonomy" id="97028"/>
    <lineage>
        <taxon>Eukaryota</taxon>
        <taxon>Viridiplantae</taxon>
        <taxon>Streptophyta</taxon>
        <taxon>Embryophyta</taxon>
        <taxon>Tracheophyta</taxon>
        <taxon>Spermatophyta</taxon>
        <taxon>Magnoliopsida</taxon>
        <taxon>eudicotyledons</taxon>
        <taxon>Gunneridae</taxon>
        <taxon>Pentapetalae</taxon>
        <taxon>rosids</taxon>
        <taxon>fabids</taxon>
        <taxon>Fabales</taxon>
        <taxon>Fabaceae</taxon>
        <taxon>Papilionoideae</taxon>
        <taxon>50 kb inversion clade</taxon>
        <taxon>NPAAA clade</taxon>
        <taxon>Hologalegina</taxon>
        <taxon>IRL clade</taxon>
        <taxon>Trifolieae</taxon>
        <taxon>Trifolium</taxon>
    </lineage>
</organism>
<dbReference type="AlphaFoldDB" id="A0A392W4I0"/>
<feature type="non-terminal residue" evidence="1">
    <location>
        <position position="55"/>
    </location>
</feature>
<evidence type="ECO:0000313" key="1">
    <source>
        <dbReference type="EMBL" id="MCI95548.1"/>
    </source>
</evidence>
<dbReference type="EMBL" id="LXQA011390117">
    <property type="protein sequence ID" value="MCI95548.1"/>
    <property type="molecule type" value="Genomic_DNA"/>
</dbReference>
<sequence>MFLDFQIAADTIWNRSSSVEVVASADPAVFGCYLKWGFWQCCCCSGGVLMLRRWL</sequence>
<protein>
    <submittedName>
        <fullName evidence="1">Uncharacterized protein</fullName>
    </submittedName>
</protein>
<keyword evidence="2" id="KW-1185">Reference proteome</keyword>
<name>A0A392W4I0_9FABA</name>